<dbReference type="Gene3D" id="3.90.1150.10">
    <property type="entry name" value="Aspartate Aminotransferase, domain 1"/>
    <property type="match status" value="1"/>
</dbReference>
<dbReference type="Pfam" id="PF00202">
    <property type="entry name" value="Aminotran_3"/>
    <property type="match status" value="1"/>
</dbReference>
<keyword evidence="6" id="KW-1185">Reference proteome</keyword>
<dbReference type="InterPro" id="IPR015422">
    <property type="entry name" value="PyrdxlP-dep_Trfase_small"/>
</dbReference>
<proteinExistence type="inferred from homology"/>
<evidence type="ECO:0000313" key="6">
    <source>
        <dbReference type="Proteomes" id="UP000247810"/>
    </source>
</evidence>
<gene>
    <name evidence="5" type="ORF">BO71DRAFT_488137</name>
</gene>
<dbReference type="FunFam" id="3.40.640.10:FF:000004">
    <property type="entry name" value="Acetylornithine aminotransferase"/>
    <property type="match status" value="1"/>
</dbReference>
<name>A0A319CVW2_9EURO</name>
<dbReference type="InterPro" id="IPR005814">
    <property type="entry name" value="Aminotrans_3"/>
</dbReference>
<organism evidence="5 6">
    <name type="scientific">Aspergillus ellipticus CBS 707.79</name>
    <dbReference type="NCBI Taxonomy" id="1448320"/>
    <lineage>
        <taxon>Eukaryota</taxon>
        <taxon>Fungi</taxon>
        <taxon>Dikarya</taxon>
        <taxon>Ascomycota</taxon>
        <taxon>Pezizomycotina</taxon>
        <taxon>Eurotiomycetes</taxon>
        <taxon>Eurotiomycetidae</taxon>
        <taxon>Eurotiales</taxon>
        <taxon>Aspergillaceae</taxon>
        <taxon>Aspergillus</taxon>
        <taxon>Aspergillus subgen. Circumdati</taxon>
    </lineage>
</organism>
<evidence type="ECO:0000256" key="1">
    <source>
        <dbReference type="ARBA" id="ARBA00001933"/>
    </source>
</evidence>
<comment type="cofactor">
    <cofactor evidence="1">
        <name>pyridoxal 5'-phosphate</name>
        <dbReference type="ChEBI" id="CHEBI:597326"/>
    </cofactor>
</comment>
<dbReference type="CDD" id="cd00610">
    <property type="entry name" value="OAT_like"/>
    <property type="match status" value="1"/>
</dbReference>
<keyword evidence="5" id="KW-0808">Transferase</keyword>
<dbReference type="InterPro" id="IPR015421">
    <property type="entry name" value="PyrdxlP-dep_Trfase_major"/>
</dbReference>
<accession>A0A319CVW2</accession>
<dbReference type="GO" id="GO:0030170">
    <property type="term" value="F:pyridoxal phosphate binding"/>
    <property type="evidence" value="ECO:0007669"/>
    <property type="project" value="InterPro"/>
</dbReference>
<protein>
    <submittedName>
        <fullName evidence="5">PLP-dependent transferase</fullName>
    </submittedName>
</protein>
<comment type="similarity">
    <text evidence="2 4">Belongs to the class-III pyridoxal-phosphate-dependent aminotransferase family.</text>
</comment>
<dbReference type="Gene3D" id="3.40.640.10">
    <property type="entry name" value="Type I PLP-dependent aspartate aminotransferase-like (Major domain)"/>
    <property type="match status" value="1"/>
</dbReference>
<dbReference type="EMBL" id="KZ826042">
    <property type="protein sequence ID" value="PYH89224.1"/>
    <property type="molecule type" value="Genomic_DNA"/>
</dbReference>
<sequence length="460" mass="49936">MAPAVLNESSVLSSVLYRSLGQKPPVIVKAAGHFLYTDEGQAIIDASSGAAVACIGHGNTQVKDAMSKQLDNISYIYSQFFTTPSTEKLTQMLTESTDNQMSRVFVVSSGTEAVEAALKMARQYFMELPEPQPERVRFIARKQSYHGNTLGALSAGSHVARKALYTSMLSTNISHVSPCYPYRDMQESETEEAYVARLADELDQEFQRVGPNIVCAFLAETVSGGTLGCVPAVPGYFPAMKAVCEKYGALLIMDEVMSGIGRTGTLHAWEQEGVVPDIQTIAKGLGGGYAPIGALLLNQRVVDILESGSQVFAHSQTYQGHPLACAAALAVQTVIQEQNLIANVQELEPYLGTLLRKELGDHPNVGDVRGRGFFWGVEFVQDKNTKTPFPASKQLAWRLHATGVLPEYSICLLPGNGTSDGKDGDHIIISPPYNVTKEDIEMIVERTKRVVFDVLAQLAD</sequence>
<evidence type="ECO:0000256" key="3">
    <source>
        <dbReference type="ARBA" id="ARBA00022898"/>
    </source>
</evidence>
<dbReference type="Proteomes" id="UP000247810">
    <property type="component" value="Unassembled WGS sequence"/>
</dbReference>
<dbReference type="OrthoDB" id="5419315at2759"/>
<dbReference type="SUPFAM" id="SSF53383">
    <property type="entry name" value="PLP-dependent transferases"/>
    <property type="match status" value="1"/>
</dbReference>
<evidence type="ECO:0000256" key="4">
    <source>
        <dbReference type="RuleBase" id="RU003560"/>
    </source>
</evidence>
<dbReference type="STRING" id="1448320.A0A319CVW2"/>
<dbReference type="AlphaFoldDB" id="A0A319CVW2"/>
<dbReference type="GO" id="GO:0008483">
    <property type="term" value="F:transaminase activity"/>
    <property type="evidence" value="ECO:0007669"/>
    <property type="project" value="InterPro"/>
</dbReference>
<dbReference type="InterPro" id="IPR015424">
    <property type="entry name" value="PyrdxlP-dep_Trfase"/>
</dbReference>
<evidence type="ECO:0000313" key="5">
    <source>
        <dbReference type="EMBL" id="PYH89224.1"/>
    </source>
</evidence>
<dbReference type="PANTHER" id="PTHR43094">
    <property type="entry name" value="AMINOTRANSFERASE"/>
    <property type="match status" value="1"/>
</dbReference>
<reference evidence="5 6" key="1">
    <citation type="submission" date="2018-02" db="EMBL/GenBank/DDBJ databases">
        <title>The genomes of Aspergillus section Nigri reveals drivers in fungal speciation.</title>
        <authorList>
            <consortium name="DOE Joint Genome Institute"/>
            <person name="Vesth T.C."/>
            <person name="Nybo J."/>
            <person name="Theobald S."/>
            <person name="Brandl J."/>
            <person name="Frisvad J.C."/>
            <person name="Nielsen K.F."/>
            <person name="Lyhne E.K."/>
            <person name="Kogle M.E."/>
            <person name="Kuo A."/>
            <person name="Riley R."/>
            <person name="Clum A."/>
            <person name="Nolan M."/>
            <person name="Lipzen A."/>
            <person name="Salamov A."/>
            <person name="Henrissat B."/>
            <person name="Wiebenga A."/>
            <person name="De vries R.P."/>
            <person name="Grigoriev I.V."/>
            <person name="Mortensen U.H."/>
            <person name="Andersen M.R."/>
            <person name="Baker S.E."/>
        </authorList>
    </citation>
    <scope>NUCLEOTIDE SEQUENCE [LARGE SCALE GENOMIC DNA]</scope>
    <source>
        <strain evidence="5 6">CBS 707.79</strain>
    </source>
</reference>
<keyword evidence="3 4" id="KW-0663">Pyridoxal phosphate</keyword>
<dbReference type="PANTHER" id="PTHR43094:SF1">
    <property type="entry name" value="AMINOTRANSFERASE CLASS-III"/>
    <property type="match status" value="1"/>
</dbReference>
<dbReference type="NCBIfam" id="NF005685">
    <property type="entry name" value="PRK07483.1"/>
    <property type="match status" value="1"/>
</dbReference>
<dbReference type="VEuPathDB" id="FungiDB:BO71DRAFT_488137"/>
<evidence type="ECO:0000256" key="2">
    <source>
        <dbReference type="ARBA" id="ARBA00008954"/>
    </source>
</evidence>
<dbReference type="GO" id="GO:0005829">
    <property type="term" value="C:cytosol"/>
    <property type="evidence" value="ECO:0007669"/>
    <property type="project" value="TreeGrafter"/>
</dbReference>